<evidence type="ECO:0000256" key="2">
    <source>
        <dbReference type="ARBA" id="ARBA00022723"/>
    </source>
</evidence>
<organism evidence="5 6">
    <name type="scientific">Neodiprion lecontei</name>
    <name type="common">Redheaded pine sawfly</name>
    <dbReference type="NCBI Taxonomy" id="441921"/>
    <lineage>
        <taxon>Eukaryota</taxon>
        <taxon>Metazoa</taxon>
        <taxon>Ecdysozoa</taxon>
        <taxon>Arthropoda</taxon>
        <taxon>Hexapoda</taxon>
        <taxon>Insecta</taxon>
        <taxon>Pterygota</taxon>
        <taxon>Neoptera</taxon>
        <taxon>Endopterygota</taxon>
        <taxon>Hymenoptera</taxon>
        <taxon>Tenthredinoidea</taxon>
        <taxon>Diprionidae</taxon>
        <taxon>Diprioninae</taxon>
        <taxon>Neodiprion</taxon>
    </lineage>
</organism>
<dbReference type="InterPro" id="IPR027806">
    <property type="entry name" value="HARBI1_dom"/>
</dbReference>
<gene>
    <name evidence="6" type="primary">LOC124293084</name>
</gene>
<evidence type="ECO:0000313" key="6">
    <source>
        <dbReference type="RefSeq" id="XP_046588328.1"/>
    </source>
</evidence>
<feature type="domain" description="Transposase Helix-turn-helix" evidence="4">
    <location>
        <begin position="255"/>
        <end position="304"/>
    </location>
</feature>
<comment type="cofactor">
    <cofactor evidence="1">
        <name>a divalent metal cation</name>
        <dbReference type="ChEBI" id="CHEBI:60240"/>
    </cofactor>
</comment>
<dbReference type="PANTHER" id="PTHR23080:SF141">
    <property type="entry name" value="TRANSPOSASE HELIX-TURN-HELIX DOMAIN-CONTAINING PROTEIN"/>
    <property type="match status" value="1"/>
</dbReference>
<dbReference type="Pfam" id="PF13613">
    <property type="entry name" value="HTH_Tnp_4"/>
    <property type="match status" value="1"/>
</dbReference>
<feature type="domain" description="DDE Tnp4" evidence="3">
    <location>
        <begin position="337"/>
        <end position="496"/>
    </location>
</feature>
<accession>A0ABM3FJX5</accession>
<evidence type="ECO:0000313" key="5">
    <source>
        <dbReference type="Proteomes" id="UP000829291"/>
    </source>
</evidence>
<dbReference type="RefSeq" id="XP_046588328.1">
    <property type="nucleotide sequence ID" value="XM_046732372.1"/>
</dbReference>
<name>A0ABM3FJX5_NEOLC</name>
<dbReference type="PANTHER" id="PTHR23080">
    <property type="entry name" value="THAP DOMAIN PROTEIN"/>
    <property type="match status" value="1"/>
</dbReference>
<dbReference type="InterPro" id="IPR027805">
    <property type="entry name" value="Transposase_HTH_dom"/>
</dbReference>
<dbReference type="Proteomes" id="UP000829291">
    <property type="component" value="Chromosome 2"/>
</dbReference>
<dbReference type="GeneID" id="124293084"/>
<sequence>MLSVRKGTTKRCCYGVCKSDTRYNSFKGNTYYFINFPKPCLEYRKKIIKSSSKLHIKACAKCAKCELWVKKCGRSDRGFRSIDDVTKDTYICSLHFHGESGPTEKNPDPLSYQEFQQIDKSIDKKSTAHEEIFNVPDDTACFIQQILPDQSAEMRILEEETNCEGTNKFTTIEIQTDSIKMRNKSVQVKLQKNSAVEKFVNAIRIDEKKCIFYTSLNFEQILALHRFLSPACDNLEYWGNRETKNKSCENSNKYKLTSMQQLILVLLRLRMGYLIEDLAYKFDVSTGFVSKICTTWIYFLHNEFTTQLKPFMFPSRKTIAETLPKIFRSIKNIRVIVDCAEFFCQSPTNFEHQGNLYSSYKAHTTFKVLIGCTPNGCISFVSDVFEGSISDPEIFKRSKIADLLQPGDVVLADRGFTVHDIVEAKQAHLNIPPFLNGRDRLTPQEEMLTKKIAKQRIYVEHVIGRIKKFRLLQTVLPLNMRTLMSQIIFVCACLVNFQTPLVFDEQE</sequence>
<evidence type="ECO:0000259" key="4">
    <source>
        <dbReference type="Pfam" id="PF13613"/>
    </source>
</evidence>
<evidence type="ECO:0000256" key="1">
    <source>
        <dbReference type="ARBA" id="ARBA00001968"/>
    </source>
</evidence>
<protein>
    <submittedName>
        <fullName evidence="6">Uncharacterized protein LOC124293084 isoform X2</fullName>
    </submittedName>
</protein>
<reference evidence="6" key="1">
    <citation type="submission" date="2025-08" db="UniProtKB">
        <authorList>
            <consortium name="RefSeq"/>
        </authorList>
    </citation>
    <scope>IDENTIFICATION</scope>
    <source>
        <tissue evidence="6">Thorax and Abdomen</tissue>
    </source>
</reference>
<evidence type="ECO:0000259" key="3">
    <source>
        <dbReference type="Pfam" id="PF13359"/>
    </source>
</evidence>
<dbReference type="Pfam" id="PF13359">
    <property type="entry name" value="DDE_Tnp_4"/>
    <property type="match status" value="1"/>
</dbReference>
<keyword evidence="5" id="KW-1185">Reference proteome</keyword>
<proteinExistence type="predicted"/>
<keyword evidence="2" id="KW-0479">Metal-binding</keyword>